<accession>A0A0B1PGG0</accession>
<dbReference type="EMBL" id="JNVN01000072">
    <property type="protein sequence ID" value="KHJ36325.1"/>
    <property type="molecule type" value="Genomic_DNA"/>
</dbReference>
<feature type="chain" id="PRO_5002062140" description="Secreted protein" evidence="1">
    <location>
        <begin position="21"/>
        <end position="93"/>
    </location>
</feature>
<reference evidence="2 3" key="1">
    <citation type="journal article" date="2014" name="BMC Genomics">
        <title>Adaptive genomic structural variation in the grape powdery mildew pathogen, Erysiphe necator.</title>
        <authorList>
            <person name="Jones L."/>
            <person name="Riaz S."/>
            <person name="Morales-Cruz A."/>
            <person name="Amrine K.C."/>
            <person name="McGuire B."/>
            <person name="Gubler W.D."/>
            <person name="Walker M.A."/>
            <person name="Cantu D."/>
        </authorList>
    </citation>
    <scope>NUCLEOTIDE SEQUENCE [LARGE SCALE GENOMIC DNA]</scope>
    <source>
        <strain evidence="3">c</strain>
    </source>
</reference>
<keyword evidence="3" id="KW-1185">Reference proteome</keyword>
<keyword evidence="1" id="KW-0732">Signal</keyword>
<feature type="signal peptide" evidence="1">
    <location>
        <begin position="1"/>
        <end position="20"/>
    </location>
</feature>
<protein>
    <recommendedName>
        <fullName evidence="4">Secreted protein</fullName>
    </recommendedName>
</protein>
<proteinExistence type="predicted"/>
<gene>
    <name evidence="2" type="ORF">EV44_g0264</name>
</gene>
<evidence type="ECO:0000313" key="3">
    <source>
        <dbReference type="Proteomes" id="UP000030854"/>
    </source>
</evidence>
<dbReference type="AlphaFoldDB" id="A0A0B1PGG0"/>
<dbReference type="Proteomes" id="UP000030854">
    <property type="component" value="Unassembled WGS sequence"/>
</dbReference>
<evidence type="ECO:0000313" key="2">
    <source>
        <dbReference type="EMBL" id="KHJ36325.1"/>
    </source>
</evidence>
<organism evidence="2 3">
    <name type="scientific">Uncinula necator</name>
    <name type="common">Grape powdery mildew</name>
    <dbReference type="NCBI Taxonomy" id="52586"/>
    <lineage>
        <taxon>Eukaryota</taxon>
        <taxon>Fungi</taxon>
        <taxon>Dikarya</taxon>
        <taxon>Ascomycota</taxon>
        <taxon>Pezizomycotina</taxon>
        <taxon>Leotiomycetes</taxon>
        <taxon>Erysiphales</taxon>
        <taxon>Erysiphaceae</taxon>
        <taxon>Erysiphe</taxon>
    </lineage>
</organism>
<name>A0A0B1PGG0_UNCNE</name>
<evidence type="ECO:0008006" key="4">
    <source>
        <dbReference type="Google" id="ProtNLM"/>
    </source>
</evidence>
<evidence type="ECO:0000256" key="1">
    <source>
        <dbReference type="SAM" id="SignalP"/>
    </source>
</evidence>
<dbReference type="HOGENOM" id="CLU_2401311_0_0_1"/>
<comment type="caution">
    <text evidence="2">The sequence shown here is derived from an EMBL/GenBank/DDBJ whole genome shotgun (WGS) entry which is preliminary data.</text>
</comment>
<sequence>MLKLFHTGIAGLSATCTALSIRPQWWVVGGVTIPCLVGRFRSGHHTSDPKVATETTHASIAITRGFGTAPLKTGFNLRKCWAIFNALLHYVST</sequence>